<dbReference type="InterPro" id="IPR046348">
    <property type="entry name" value="SIS_dom_sf"/>
</dbReference>
<dbReference type="EC" id="5.3.1.8" evidence="4"/>
<dbReference type="GO" id="GO:0097367">
    <property type="term" value="F:carbohydrate derivative binding"/>
    <property type="evidence" value="ECO:0007669"/>
    <property type="project" value="InterPro"/>
</dbReference>
<dbReference type="CDD" id="cd05017">
    <property type="entry name" value="SIS_PGI_PMI_1"/>
    <property type="match status" value="1"/>
</dbReference>
<dbReference type="InterPro" id="IPR035484">
    <property type="entry name" value="SIS_PGI/PMI_1"/>
</dbReference>
<dbReference type="GO" id="GO:0004347">
    <property type="term" value="F:glucose-6-phosphate isomerase activity"/>
    <property type="evidence" value="ECO:0007669"/>
    <property type="project" value="InterPro"/>
</dbReference>
<dbReference type="Gene3D" id="3.40.50.10490">
    <property type="entry name" value="Glucose-6-phosphate isomerase like protein, domain 1"/>
    <property type="match status" value="2"/>
</dbReference>
<name>A9A1U2_NITMS</name>
<evidence type="ECO:0000313" key="5">
    <source>
        <dbReference type="Proteomes" id="UP000000792"/>
    </source>
</evidence>
<gene>
    <name evidence="4" type="ordered locus">Nmar_0167</name>
</gene>
<keyword evidence="2 4" id="KW-0413">Isomerase</keyword>
<dbReference type="OrthoDB" id="10151at2157"/>
<dbReference type="SUPFAM" id="SSF53697">
    <property type="entry name" value="SIS domain"/>
    <property type="match status" value="1"/>
</dbReference>
<feature type="domain" description="SIS" evidence="3">
    <location>
        <begin position="21"/>
        <end position="159"/>
    </location>
</feature>
<dbReference type="InterPro" id="IPR001347">
    <property type="entry name" value="SIS_dom"/>
</dbReference>
<dbReference type="EnsemblBacteria" id="ABX12063">
    <property type="protein sequence ID" value="ABX12063"/>
    <property type="gene ID" value="Nmar_0167"/>
</dbReference>
<proteinExistence type="inferred from homology"/>
<dbReference type="KEGG" id="nmr:Nmar_0167"/>
<dbReference type="FunCoup" id="A9A1U2">
    <property type="interactions" value="50"/>
</dbReference>
<evidence type="ECO:0000313" key="4">
    <source>
        <dbReference type="EMBL" id="ABX12063.1"/>
    </source>
</evidence>
<keyword evidence="5" id="KW-1185">Reference proteome</keyword>
<accession>A9A1U2</accession>
<dbReference type="PhylomeDB" id="A9A1U2"/>
<dbReference type="Pfam" id="PF01380">
    <property type="entry name" value="SIS"/>
    <property type="match status" value="1"/>
</dbReference>
<evidence type="ECO:0000259" key="3">
    <source>
        <dbReference type="PROSITE" id="PS51464"/>
    </source>
</evidence>
<evidence type="ECO:0000256" key="2">
    <source>
        <dbReference type="ARBA" id="ARBA00023235"/>
    </source>
</evidence>
<dbReference type="STRING" id="436308.Nmar_0167"/>
<dbReference type="GO" id="GO:1901135">
    <property type="term" value="P:carbohydrate derivative metabolic process"/>
    <property type="evidence" value="ECO:0007669"/>
    <property type="project" value="InterPro"/>
</dbReference>
<protein>
    <submittedName>
        <fullName evidence="4">Transcriptional regulator, RpiR family</fullName>
        <ecNumber evidence="4">5.3.1.8</ecNumber>
    </submittedName>
</protein>
<dbReference type="eggNOG" id="arCOG00052">
    <property type="taxonomic scope" value="Archaea"/>
</dbReference>
<dbReference type="Pfam" id="PF10432">
    <property type="entry name" value="bact-PGI_C"/>
    <property type="match status" value="1"/>
</dbReference>
<dbReference type="AlphaFoldDB" id="A9A1U2"/>
<reference evidence="4 5" key="1">
    <citation type="journal article" date="2010" name="Proc. Natl. Acad. Sci. U.S.A.">
        <title>Nitrosopumilus maritimus genome reveals unique mechanisms for nitrification and autotrophy in globally distributed marine crenarchaea.</title>
        <authorList>
            <person name="Walker C.B."/>
            <person name="de la Torre J.R."/>
            <person name="Klotz M.G."/>
            <person name="Urakawa H."/>
            <person name="Pinel N."/>
            <person name="Arp D.J."/>
            <person name="Brochier-Armanet C."/>
            <person name="Chain P.S."/>
            <person name="Chan P.P."/>
            <person name="Gollabgir A."/>
            <person name="Hemp J."/>
            <person name="Hugler M."/>
            <person name="Karr E.A."/>
            <person name="Konneke M."/>
            <person name="Shin M."/>
            <person name="Lawton T.J."/>
            <person name="Lowe T."/>
            <person name="Martens-Habbena W."/>
            <person name="Sayavedra-Soto L.A."/>
            <person name="Lang D."/>
            <person name="Sievert S.M."/>
            <person name="Rosenzweig A.C."/>
            <person name="Manning G."/>
            <person name="Stahl D.A."/>
        </authorList>
    </citation>
    <scope>NUCLEOTIDE SEQUENCE [LARGE SCALE GENOMIC DNA]</scope>
    <source>
        <strain evidence="4 5">SCM1</strain>
    </source>
</reference>
<dbReference type="GO" id="GO:0004476">
    <property type="term" value="F:mannose-6-phosphate isomerase activity"/>
    <property type="evidence" value="ECO:0007669"/>
    <property type="project" value="UniProtKB-EC"/>
</dbReference>
<dbReference type="PROSITE" id="PS51464">
    <property type="entry name" value="SIS"/>
    <property type="match status" value="1"/>
</dbReference>
<evidence type="ECO:0000256" key="1">
    <source>
        <dbReference type="ARBA" id="ARBA00010523"/>
    </source>
</evidence>
<organism evidence="4 5">
    <name type="scientific">Nitrosopumilus maritimus (strain SCM1)</name>
    <dbReference type="NCBI Taxonomy" id="436308"/>
    <lineage>
        <taxon>Archaea</taxon>
        <taxon>Nitrososphaerota</taxon>
        <taxon>Nitrososphaeria</taxon>
        <taxon>Nitrosopumilales</taxon>
        <taxon>Nitrosopumilaceae</taxon>
        <taxon>Nitrosopumilus</taxon>
    </lineage>
</organism>
<dbReference type="EMBL" id="CP000866">
    <property type="protein sequence ID" value="ABX12063.1"/>
    <property type="molecule type" value="Genomic_DNA"/>
</dbReference>
<dbReference type="CDD" id="cd05637">
    <property type="entry name" value="SIS_PGI_PMI_2"/>
    <property type="match status" value="1"/>
</dbReference>
<dbReference type="Proteomes" id="UP000000792">
    <property type="component" value="Chromosome"/>
</dbReference>
<dbReference type="InterPro" id="IPR019490">
    <property type="entry name" value="Glu6P/Mann6P_isomerase_C"/>
</dbReference>
<sequence>MCEVYDKWPELARKAFFQPTEKIDFKDINEIIFSGMGGSGSIGDGFSSIFSKTNLNVSTIKGFHLPESINPKTLVIPISVSGNTIETHTVLKQAKKRGCKIIAFSSGGKIEKFCNNNKIEYRQIPIVHSPRASFVSFFYSILNTLEPMIPLKQNIILKSINDLEQLSKNIASHKLDKKNKSLELAKWINNIPIIYYPNGFKAAAIRFKNSLQENAKLHAMSEDIIEMSHNGIVSWEKTSSIQPILLEGKDDYIKTKKLQKIVKEYFKKNHIQYNVISSPTGSILTKLVYLIYLLDYSSIYKAIIEKIDPSPVKSIEFLKKKIN</sequence>
<dbReference type="InParanoid" id="A9A1U2"/>
<comment type="similarity">
    <text evidence="1">Belongs to the PGI/PMI family.</text>
</comment>
<dbReference type="GO" id="GO:0005975">
    <property type="term" value="P:carbohydrate metabolic process"/>
    <property type="evidence" value="ECO:0007669"/>
    <property type="project" value="InterPro"/>
</dbReference>
<dbReference type="HOGENOM" id="CLU_059687_0_0_2"/>